<sequence>MRPVGGRGEAGGLLVGERATAAIGILGGERGKSHLLVSCPFGRGPACGRGRQRTLAHPTGPGKSIYAAPSDPVRVEALAHADRLAVAGRLGATLGALTPDGAG</sequence>
<protein>
    <submittedName>
        <fullName evidence="1">Uncharacterized protein</fullName>
    </submittedName>
</protein>
<reference evidence="1 2" key="1">
    <citation type="submission" date="2021-01" db="EMBL/GenBank/DDBJ databases">
        <title>Whole genome shotgun sequence of Actinoplanes deccanensis NBRC 13994.</title>
        <authorList>
            <person name="Komaki H."/>
            <person name="Tamura T."/>
        </authorList>
    </citation>
    <scope>NUCLEOTIDE SEQUENCE [LARGE SCALE GENOMIC DNA]</scope>
    <source>
        <strain evidence="1 2">NBRC 13994</strain>
    </source>
</reference>
<dbReference type="EMBL" id="BOMI01000117">
    <property type="protein sequence ID" value="GID77254.1"/>
    <property type="molecule type" value="Genomic_DNA"/>
</dbReference>
<evidence type="ECO:0000313" key="2">
    <source>
        <dbReference type="Proteomes" id="UP000609879"/>
    </source>
</evidence>
<gene>
    <name evidence="1" type="ORF">Ade02nite_58950</name>
</gene>
<comment type="caution">
    <text evidence="1">The sequence shown here is derived from an EMBL/GenBank/DDBJ whole genome shotgun (WGS) entry which is preliminary data.</text>
</comment>
<name>A0ABQ3YB71_9ACTN</name>
<evidence type="ECO:0000313" key="1">
    <source>
        <dbReference type="EMBL" id="GID77254.1"/>
    </source>
</evidence>
<dbReference type="Proteomes" id="UP000609879">
    <property type="component" value="Unassembled WGS sequence"/>
</dbReference>
<organism evidence="1 2">
    <name type="scientific">Paractinoplanes deccanensis</name>
    <dbReference type="NCBI Taxonomy" id="113561"/>
    <lineage>
        <taxon>Bacteria</taxon>
        <taxon>Bacillati</taxon>
        <taxon>Actinomycetota</taxon>
        <taxon>Actinomycetes</taxon>
        <taxon>Micromonosporales</taxon>
        <taxon>Micromonosporaceae</taxon>
        <taxon>Paractinoplanes</taxon>
    </lineage>
</organism>
<accession>A0ABQ3YB71</accession>
<keyword evidence="2" id="KW-1185">Reference proteome</keyword>
<proteinExistence type="predicted"/>